<organism evidence="1 2">
    <name type="scientific">Marchantia polymorpha</name>
    <name type="common">Common liverwort</name>
    <name type="synonym">Marchantia aquatica</name>
    <dbReference type="NCBI Taxonomy" id="3197"/>
    <lineage>
        <taxon>Eukaryota</taxon>
        <taxon>Viridiplantae</taxon>
        <taxon>Streptophyta</taxon>
        <taxon>Embryophyta</taxon>
        <taxon>Marchantiophyta</taxon>
        <taxon>Marchantiopsida</taxon>
        <taxon>Marchantiidae</taxon>
        <taxon>Marchantiales</taxon>
        <taxon>Marchantiaceae</taxon>
        <taxon>Marchantia</taxon>
    </lineage>
</organism>
<dbReference type="EMBL" id="KZ772694">
    <property type="protein sequence ID" value="PTQ44042.1"/>
    <property type="molecule type" value="Genomic_DNA"/>
</dbReference>
<dbReference type="Gramene" id="Mp3g03950.1">
    <property type="protein sequence ID" value="Mp3g03950.1.cds1"/>
    <property type="gene ID" value="Mp3g03950"/>
</dbReference>
<proteinExistence type="predicted"/>
<evidence type="ECO:0000313" key="1">
    <source>
        <dbReference type="EMBL" id="PTQ44042.1"/>
    </source>
</evidence>
<evidence type="ECO:0000313" key="2">
    <source>
        <dbReference type="Proteomes" id="UP000244005"/>
    </source>
</evidence>
<name>A0A2R6XD65_MARPO</name>
<accession>A0A2R6XD65</accession>
<gene>
    <name evidence="1" type="ORF">MARPO_0022s0136</name>
</gene>
<dbReference type="Proteomes" id="UP000244005">
    <property type="component" value="Unassembled WGS sequence"/>
</dbReference>
<sequence>MHQPIRAPSRREAESPEFRSLGIPLLLCARGFGLLRLIMFISERIGDGFTICERESCKRVSSQMSLMEPLAMATWRRSRRRPVASNELECTSRDATPGFLSEPAKSIEGVESLASIGCLHPTNSRLGLGH</sequence>
<protein>
    <submittedName>
        <fullName evidence="1">Uncharacterized protein</fullName>
    </submittedName>
</protein>
<keyword evidence="2" id="KW-1185">Reference proteome</keyword>
<dbReference type="AlphaFoldDB" id="A0A2R6XD65"/>
<reference evidence="2" key="1">
    <citation type="journal article" date="2017" name="Cell">
        <title>Insights into land plant evolution garnered from the Marchantia polymorpha genome.</title>
        <authorList>
            <person name="Bowman J.L."/>
            <person name="Kohchi T."/>
            <person name="Yamato K.T."/>
            <person name="Jenkins J."/>
            <person name="Shu S."/>
            <person name="Ishizaki K."/>
            <person name="Yamaoka S."/>
            <person name="Nishihama R."/>
            <person name="Nakamura Y."/>
            <person name="Berger F."/>
            <person name="Adam C."/>
            <person name="Aki S.S."/>
            <person name="Althoff F."/>
            <person name="Araki T."/>
            <person name="Arteaga-Vazquez M.A."/>
            <person name="Balasubrmanian S."/>
            <person name="Barry K."/>
            <person name="Bauer D."/>
            <person name="Boehm C.R."/>
            <person name="Briginshaw L."/>
            <person name="Caballero-Perez J."/>
            <person name="Catarino B."/>
            <person name="Chen F."/>
            <person name="Chiyoda S."/>
            <person name="Chovatia M."/>
            <person name="Davies K.M."/>
            <person name="Delmans M."/>
            <person name="Demura T."/>
            <person name="Dierschke T."/>
            <person name="Dolan L."/>
            <person name="Dorantes-Acosta A.E."/>
            <person name="Eklund D.M."/>
            <person name="Florent S.N."/>
            <person name="Flores-Sandoval E."/>
            <person name="Fujiyama A."/>
            <person name="Fukuzawa H."/>
            <person name="Galik B."/>
            <person name="Grimanelli D."/>
            <person name="Grimwood J."/>
            <person name="Grossniklaus U."/>
            <person name="Hamada T."/>
            <person name="Haseloff J."/>
            <person name="Hetherington A.J."/>
            <person name="Higo A."/>
            <person name="Hirakawa Y."/>
            <person name="Hundley H.N."/>
            <person name="Ikeda Y."/>
            <person name="Inoue K."/>
            <person name="Inoue S.I."/>
            <person name="Ishida S."/>
            <person name="Jia Q."/>
            <person name="Kakita M."/>
            <person name="Kanazawa T."/>
            <person name="Kawai Y."/>
            <person name="Kawashima T."/>
            <person name="Kennedy M."/>
            <person name="Kinose K."/>
            <person name="Kinoshita T."/>
            <person name="Kohara Y."/>
            <person name="Koide E."/>
            <person name="Komatsu K."/>
            <person name="Kopischke S."/>
            <person name="Kubo M."/>
            <person name="Kyozuka J."/>
            <person name="Lagercrantz U."/>
            <person name="Lin S.S."/>
            <person name="Lindquist E."/>
            <person name="Lipzen A.M."/>
            <person name="Lu C.W."/>
            <person name="De Luna E."/>
            <person name="Martienssen R.A."/>
            <person name="Minamino N."/>
            <person name="Mizutani M."/>
            <person name="Mizutani M."/>
            <person name="Mochizuki N."/>
            <person name="Monte I."/>
            <person name="Mosher R."/>
            <person name="Nagasaki H."/>
            <person name="Nakagami H."/>
            <person name="Naramoto S."/>
            <person name="Nishitani K."/>
            <person name="Ohtani M."/>
            <person name="Okamoto T."/>
            <person name="Okumura M."/>
            <person name="Phillips J."/>
            <person name="Pollak B."/>
            <person name="Reinders A."/>
            <person name="Rovekamp M."/>
            <person name="Sano R."/>
            <person name="Sawa S."/>
            <person name="Schmid M.W."/>
            <person name="Shirakawa M."/>
            <person name="Solano R."/>
            <person name="Spunde A."/>
            <person name="Suetsugu N."/>
            <person name="Sugano S."/>
            <person name="Sugiyama A."/>
            <person name="Sun R."/>
            <person name="Suzuki Y."/>
            <person name="Takenaka M."/>
            <person name="Takezawa D."/>
            <person name="Tomogane H."/>
            <person name="Tsuzuki M."/>
            <person name="Ueda T."/>
            <person name="Umeda M."/>
            <person name="Ward J.M."/>
            <person name="Watanabe Y."/>
            <person name="Yazaki K."/>
            <person name="Yokoyama R."/>
            <person name="Yoshitake Y."/>
            <person name="Yotsui I."/>
            <person name="Zachgo S."/>
            <person name="Schmutz J."/>
        </authorList>
    </citation>
    <scope>NUCLEOTIDE SEQUENCE [LARGE SCALE GENOMIC DNA]</scope>
    <source>
        <strain evidence="2">Tak-1</strain>
    </source>
</reference>